<comment type="caution">
    <text evidence="2">The sequence shown here is derived from an EMBL/GenBank/DDBJ whole genome shotgun (WGS) entry which is preliminary data.</text>
</comment>
<reference evidence="2" key="2">
    <citation type="submission" date="2021-04" db="EMBL/GenBank/DDBJ databases">
        <authorList>
            <person name="Podell S."/>
        </authorList>
    </citation>
    <scope>NUCLEOTIDE SEQUENCE</scope>
    <source>
        <strain evidence="2">Hildebrandi</strain>
    </source>
</reference>
<sequence length="222" mass="25663">MLKLGASTQRQRGLEIFPAVQCIKSKMVLKPPKCIRASPSCHSYQPIHTTFWEFPAIRRWILSNEMQLALRHHPDTNRHSNDDGNSNLKSNTDTFVKIRQAFERIKQDFSSRRDIDAATSSSSCFTEEEFDSWFYEETGQKMDASTRREVMHVYRSGLTRTEYGAVWEIAFILEEEGFFTQKEKTLPDLNSNSSTGRGRGEKENKGKGKLRGTSQPRRKRSF</sequence>
<feature type="region of interest" description="Disordered" evidence="1">
    <location>
        <begin position="184"/>
        <end position="222"/>
    </location>
</feature>
<proteinExistence type="predicted"/>
<protein>
    <recommendedName>
        <fullName evidence="4">J domain-containing protein</fullName>
    </recommendedName>
</protein>
<evidence type="ECO:0000313" key="3">
    <source>
        <dbReference type="Proteomes" id="UP000693970"/>
    </source>
</evidence>
<evidence type="ECO:0008006" key="4">
    <source>
        <dbReference type="Google" id="ProtNLM"/>
    </source>
</evidence>
<dbReference type="AlphaFoldDB" id="A0A9K3KMR2"/>
<dbReference type="Proteomes" id="UP000693970">
    <property type="component" value="Unassembled WGS sequence"/>
</dbReference>
<evidence type="ECO:0000313" key="2">
    <source>
        <dbReference type="EMBL" id="KAG7346583.1"/>
    </source>
</evidence>
<gene>
    <name evidence="2" type="ORF">IV203_005651</name>
</gene>
<evidence type="ECO:0000256" key="1">
    <source>
        <dbReference type="SAM" id="MobiDB-lite"/>
    </source>
</evidence>
<keyword evidence="3" id="KW-1185">Reference proteome</keyword>
<name>A0A9K3KMR2_9STRA</name>
<reference evidence="2" key="1">
    <citation type="journal article" date="2021" name="Sci. Rep.">
        <title>Diploid genomic architecture of Nitzschia inconspicua, an elite biomass production diatom.</title>
        <authorList>
            <person name="Oliver A."/>
            <person name="Podell S."/>
            <person name="Pinowska A."/>
            <person name="Traller J.C."/>
            <person name="Smith S.R."/>
            <person name="McClure R."/>
            <person name="Beliaev A."/>
            <person name="Bohutskyi P."/>
            <person name="Hill E.A."/>
            <person name="Rabines A."/>
            <person name="Zheng H."/>
            <person name="Allen L.Z."/>
            <person name="Kuo A."/>
            <person name="Grigoriev I.V."/>
            <person name="Allen A.E."/>
            <person name="Hazlebeck D."/>
            <person name="Allen E.E."/>
        </authorList>
    </citation>
    <scope>NUCLEOTIDE SEQUENCE</scope>
    <source>
        <strain evidence="2">Hildebrandi</strain>
    </source>
</reference>
<organism evidence="2 3">
    <name type="scientific">Nitzschia inconspicua</name>
    <dbReference type="NCBI Taxonomy" id="303405"/>
    <lineage>
        <taxon>Eukaryota</taxon>
        <taxon>Sar</taxon>
        <taxon>Stramenopiles</taxon>
        <taxon>Ochrophyta</taxon>
        <taxon>Bacillariophyta</taxon>
        <taxon>Bacillariophyceae</taxon>
        <taxon>Bacillariophycidae</taxon>
        <taxon>Bacillariales</taxon>
        <taxon>Bacillariaceae</taxon>
        <taxon>Nitzschia</taxon>
    </lineage>
</organism>
<accession>A0A9K3KMR2</accession>
<dbReference type="EMBL" id="JAGRRH010000021">
    <property type="protein sequence ID" value="KAG7346583.1"/>
    <property type="molecule type" value="Genomic_DNA"/>
</dbReference>
<dbReference type="OrthoDB" id="47882at2759"/>